<reference evidence="1 2" key="1">
    <citation type="submission" date="2018-11" db="EMBL/GenBank/DDBJ databases">
        <authorList>
            <consortium name="Pathogen Informatics"/>
        </authorList>
    </citation>
    <scope>NUCLEOTIDE SEQUENCE [LARGE SCALE GENOMIC DNA]</scope>
</reference>
<name>A0A3P7JB05_STRVU</name>
<protein>
    <submittedName>
        <fullName evidence="1">Uncharacterized protein</fullName>
    </submittedName>
</protein>
<evidence type="ECO:0000313" key="2">
    <source>
        <dbReference type="Proteomes" id="UP000270094"/>
    </source>
</evidence>
<gene>
    <name evidence="1" type="ORF">SVUK_LOCUS17719</name>
</gene>
<accession>A0A3P7JB05</accession>
<evidence type="ECO:0000313" key="1">
    <source>
        <dbReference type="EMBL" id="VDM82721.1"/>
    </source>
</evidence>
<proteinExistence type="predicted"/>
<sequence length="100" mass="11364">MLLSHNGKRAVLALGATQNGIRREPDVRLFRRASRMMPLIYNCDLEKKALERAKAYSETPQAPEGASENVFIFEGKRVLTDKKLADRVGICLFIEKIEQM</sequence>
<dbReference type="Proteomes" id="UP000270094">
    <property type="component" value="Unassembled WGS sequence"/>
</dbReference>
<dbReference type="Gene3D" id="3.40.33.10">
    <property type="entry name" value="CAP"/>
    <property type="match status" value="1"/>
</dbReference>
<keyword evidence="2" id="KW-1185">Reference proteome</keyword>
<dbReference type="InterPro" id="IPR035940">
    <property type="entry name" value="CAP_sf"/>
</dbReference>
<dbReference type="AlphaFoldDB" id="A0A3P7JB05"/>
<organism evidence="1 2">
    <name type="scientific">Strongylus vulgaris</name>
    <name type="common">Blood worm</name>
    <dbReference type="NCBI Taxonomy" id="40348"/>
    <lineage>
        <taxon>Eukaryota</taxon>
        <taxon>Metazoa</taxon>
        <taxon>Ecdysozoa</taxon>
        <taxon>Nematoda</taxon>
        <taxon>Chromadorea</taxon>
        <taxon>Rhabditida</taxon>
        <taxon>Rhabditina</taxon>
        <taxon>Rhabditomorpha</taxon>
        <taxon>Strongyloidea</taxon>
        <taxon>Strongylidae</taxon>
        <taxon>Strongylus</taxon>
    </lineage>
</organism>
<dbReference type="EMBL" id="UYYB01119029">
    <property type="protein sequence ID" value="VDM82721.1"/>
    <property type="molecule type" value="Genomic_DNA"/>
</dbReference>
<dbReference type="SUPFAM" id="SSF55797">
    <property type="entry name" value="PR-1-like"/>
    <property type="match status" value="1"/>
</dbReference>